<dbReference type="SUPFAM" id="SSF46689">
    <property type="entry name" value="Homeodomain-like"/>
    <property type="match status" value="1"/>
</dbReference>
<evidence type="ECO:0000313" key="7">
    <source>
        <dbReference type="Proteomes" id="UP000441102"/>
    </source>
</evidence>
<keyword evidence="1" id="KW-0805">Transcription regulation</keyword>
<dbReference type="SUPFAM" id="SSF48498">
    <property type="entry name" value="Tetracyclin repressor-like, C-terminal domain"/>
    <property type="match status" value="1"/>
</dbReference>
<dbReference type="PANTHER" id="PTHR47506:SF6">
    <property type="entry name" value="HTH-TYPE TRANSCRIPTIONAL REPRESSOR NEMR"/>
    <property type="match status" value="1"/>
</dbReference>
<evidence type="ECO:0000256" key="1">
    <source>
        <dbReference type="ARBA" id="ARBA00023015"/>
    </source>
</evidence>
<evidence type="ECO:0000256" key="3">
    <source>
        <dbReference type="ARBA" id="ARBA00023163"/>
    </source>
</evidence>
<organism evidence="6 7">
    <name type="scientific">Brucella anthropi</name>
    <name type="common">Ochrobactrum anthropi</name>
    <dbReference type="NCBI Taxonomy" id="529"/>
    <lineage>
        <taxon>Bacteria</taxon>
        <taxon>Pseudomonadati</taxon>
        <taxon>Pseudomonadota</taxon>
        <taxon>Alphaproteobacteria</taxon>
        <taxon>Hyphomicrobiales</taxon>
        <taxon>Brucellaceae</taxon>
        <taxon>Brucella/Ochrobactrum group</taxon>
        <taxon>Brucella</taxon>
    </lineage>
</organism>
<keyword evidence="3" id="KW-0804">Transcription</keyword>
<evidence type="ECO:0000313" key="6">
    <source>
        <dbReference type="EMBL" id="KAB2803413.1"/>
    </source>
</evidence>
<comment type="caution">
    <text evidence="6">The sequence shown here is derived from an EMBL/GenBank/DDBJ whole genome shotgun (WGS) entry which is preliminary data.</text>
</comment>
<dbReference type="AlphaFoldDB" id="A0A6I0DWK7"/>
<evidence type="ECO:0000256" key="2">
    <source>
        <dbReference type="ARBA" id="ARBA00023125"/>
    </source>
</evidence>
<gene>
    <name evidence="6" type="ORF">F9L06_04490</name>
</gene>
<dbReference type="Proteomes" id="UP000441102">
    <property type="component" value="Unassembled WGS sequence"/>
</dbReference>
<name>A0A6I0DWK7_BRUAN</name>
<dbReference type="Gene3D" id="1.10.357.10">
    <property type="entry name" value="Tetracycline Repressor, domain 2"/>
    <property type="match status" value="1"/>
</dbReference>
<feature type="domain" description="HTH tetR-type" evidence="5">
    <location>
        <begin position="6"/>
        <end position="66"/>
    </location>
</feature>
<dbReference type="InterPro" id="IPR036271">
    <property type="entry name" value="Tet_transcr_reg_TetR-rel_C_sf"/>
</dbReference>
<dbReference type="PANTHER" id="PTHR47506">
    <property type="entry name" value="TRANSCRIPTIONAL REGULATORY PROTEIN"/>
    <property type="match status" value="1"/>
</dbReference>
<evidence type="ECO:0000256" key="4">
    <source>
        <dbReference type="PROSITE-ProRule" id="PRU00335"/>
    </source>
</evidence>
<dbReference type="Pfam" id="PF00440">
    <property type="entry name" value="TetR_N"/>
    <property type="match status" value="1"/>
</dbReference>
<sequence>MTNATNDVRQHILDTARIIIAGKGFSAVGLNEVLQASGVPKGSFYHYFGSKEAFGEALLEDYFADYLASLDNLLSRPDLSAAQRLIAYFEYWLETQAACDPKGKCLAVKLAAEVSDLSEAMRLVLEQGTTRVIARLASAIEDGASDGSLPVELDASTTANTLYQLWLGASLCAKLTRDRVPMEAALAATQGLLGLSSHLRRCA</sequence>
<keyword evidence="2 4" id="KW-0238">DNA-binding</keyword>
<evidence type="ECO:0000259" key="5">
    <source>
        <dbReference type="PROSITE" id="PS50977"/>
    </source>
</evidence>
<dbReference type="InterPro" id="IPR009057">
    <property type="entry name" value="Homeodomain-like_sf"/>
</dbReference>
<dbReference type="GO" id="GO:0003677">
    <property type="term" value="F:DNA binding"/>
    <property type="evidence" value="ECO:0007669"/>
    <property type="project" value="UniProtKB-UniRule"/>
</dbReference>
<dbReference type="PROSITE" id="PS50977">
    <property type="entry name" value="HTH_TETR_2"/>
    <property type="match status" value="1"/>
</dbReference>
<reference evidence="6 7" key="1">
    <citation type="submission" date="2019-09" db="EMBL/GenBank/DDBJ databases">
        <title>Taxonomic organization of the family Brucellaceae based on a phylogenomic approach.</title>
        <authorList>
            <person name="Leclercq S."/>
            <person name="Cloeckaert A."/>
            <person name="Zygmunt M.S."/>
        </authorList>
    </citation>
    <scope>NUCLEOTIDE SEQUENCE [LARGE SCALE GENOMIC DNA]</scope>
    <source>
        <strain evidence="6 7">CCUG 34461</strain>
    </source>
</reference>
<dbReference type="Pfam" id="PF16925">
    <property type="entry name" value="TetR_C_13"/>
    <property type="match status" value="1"/>
</dbReference>
<feature type="DNA-binding region" description="H-T-H motif" evidence="4">
    <location>
        <begin position="29"/>
        <end position="48"/>
    </location>
</feature>
<dbReference type="InterPro" id="IPR011075">
    <property type="entry name" value="TetR_C"/>
</dbReference>
<dbReference type="EMBL" id="WBWX01000001">
    <property type="protein sequence ID" value="KAB2803413.1"/>
    <property type="molecule type" value="Genomic_DNA"/>
</dbReference>
<dbReference type="PRINTS" id="PR00455">
    <property type="entry name" value="HTHTETR"/>
</dbReference>
<dbReference type="RefSeq" id="WP_023112346.1">
    <property type="nucleotide sequence ID" value="NZ_WBWX01000001.1"/>
</dbReference>
<accession>A0A6I0DWK7</accession>
<protein>
    <submittedName>
        <fullName evidence="6">TetR/AcrR family transcriptional regulator</fullName>
    </submittedName>
</protein>
<proteinExistence type="predicted"/>
<dbReference type="InterPro" id="IPR001647">
    <property type="entry name" value="HTH_TetR"/>
</dbReference>